<evidence type="ECO:0000256" key="2">
    <source>
        <dbReference type="SAM" id="Phobius"/>
    </source>
</evidence>
<feature type="transmembrane region" description="Helical" evidence="2">
    <location>
        <begin position="1016"/>
        <end position="1037"/>
    </location>
</feature>
<organism evidence="3 4">
    <name type="scientific">Halteria grandinella</name>
    <dbReference type="NCBI Taxonomy" id="5974"/>
    <lineage>
        <taxon>Eukaryota</taxon>
        <taxon>Sar</taxon>
        <taxon>Alveolata</taxon>
        <taxon>Ciliophora</taxon>
        <taxon>Intramacronucleata</taxon>
        <taxon>Spirotrichea</taxon>
        <taxon>Stichotrichia</taxon>
        <taxon>Sporadotrichida</taxon>
        <taxon>Halteriidae</taxon>
        <taxon>Halteria</taxon>
    </lineage>
</organism>
<name>A0A8J8PA41_HALGN</name>
<evidence type="ECO:0000313" key="3">
    <source>
        <dbReference type="EMBL" id="TNV88226.1"/>
    </source>
</evidence>
<feature type="transmembrane region" description="Helical" evidence="2">
    <location>
        <begin position="213"/>
        <end position="233"/>
    </location>
</feature>
<dbReference type="Proteomes" id="UP000785679">
    <property type="component" value="Unassembled WGS sequence"/>
</dbReference>
<feature type="region of interest" description="Disordered" evidence="1">
    <location>
        <begin position="93"/>
        <end position="149"/>
    </location>
</feature>
<feature type="compositionally biased region" description="Basic and acidic residues" evidence="1">
    <location>
        <begin position="1792"/>
        <end position="1809"/>
    </location>
</feature>
<keyword evidence="2" id="KW-0472">Membrane</keyword>
<gene>
    <name evidence="3" type="ORF">FGO68_gene17400</name>
</gene>
<proteinExistence type="predicted"/>
<feature type="compositionally biased region" description="Polar residues" evidence="1">
    <location>
        <begin position="27"/>
        <end position="39"/>
    </location>
</feature>
<feature type="region of interest" description="Disordered" evidence="1">
    <location>
        <begin position="1788"/>
        <end position="1815"/>
    </location>
</feature>
<feature type="transmembrane region" description="Helical" evidence="2">
    <location>
        <begin position="1121"/>
        <end position="1144"/>
    </location>
</feature>
<accession>A0A8J8PA41</accession>
<evidence type="ECO:0000313" key="4">
    <source>
        <dbReference type="Proteomes" id="UP000785679"/>
    </source>
</evidence>
<keyword evidence="4" id="KW-1185">Reference proteome</keyword>
<sequence length="2892" mass="330053">MQNSHPSSEDLHRPLPPNTHGEEKRSTQVLGGNQSNQSHAYGVINDDEEAKLLYQMSDDHQGRNRGIVQQAIGEELIEMIDCDNLDDSKANTKSMRTVDGPEFNSRDKIGPTSGGRNAKLNQVAPATVNKEDCKEEPEGEAGPKEQPSLKQEALTMEQLNRKWENILESSYRLISWDNEGMQEADGITEFTSPTDVYPIRIELTPRQLLKMKIIRFIVFICCFYFIVPFDLYIHQHWRRIWLYETDVYQETVLFEDYNSSHLASDFNYTFNLTNCKVYLEERHTALNATAPSMQFDLEFGFPWGTDFEFNMNNLRIESGPNEMCIVKLFMSPANIIPKLIFNITGAQDNIMFQDNTNKYTSLQMKGGLEIQGEKAFITLSDHQISNFTVNLQYGIVILEDVVCPIRFINLTEGIYSDILPSQTTDFSIVANQPEGNICLRGAVTQSLMNGTCDVIDKGYNDSSYQDLGAYSCQIAARICASSTNCSDKKPAQINIQAYIRDGQIQASIRESTVTQQLAKIAKNFESSVNFTLNSFKKLNDSTTGYFAEPDISSISKFSIIGASYRKTWLYTNKKVYFQAQYWPLIWASAGLLTPKIITNKLLLIDNTCPTRSPKLTLDAQISSVIESMHPISVSADTAFTEGQTNFYRVSINSYGEAEYNQIKIGENPLLIAAFALSSVIALLLTLFSLFLIYKLYKVLKKHYNEYVMKRKNLSITLSLANTQNNEDDESDANVAQDFQVSHNQYEFRGVFKTKLENNPQEIKRLKLAFSFSLYQIPAMIIDYFLREQANSLMQFIISIKEDATVITKQKMKEHDKKKVSISLFSFQTIYSKFCNINGYQEIHNLDNEENTELLKSFGISFLENENEKEYAYSNMRLKSLKEQSETIIDDEKYAKMSMIQQFLLQKCVASQFKTDFLTFEQIKHEYEKFCRAENIPQQKQIQIIGSPEIIEFGAIVDETNPPKNILGITSVQSKRFGDQGGEDLANLVRVPCSVRRNIITYFIAIDGIIPNTILPIVHFCLILIVPLVSPFISFYALTLLTTLQGEVFQTPTSIFDFYYVNKLDPWWDNVPSVTLVLYIHIYVLAYLVFAYAEVFSYYLTGYQNNGKFAIMYTPARSVIMYGFYVGIFIYLFLYLLMAFFAVQWGILGAIFNPTVLLPYSAAILTFVATVGAKFAYYKAKVENLQNELENVIKEKLGTLLIKSLEKIKKNMGDKYASLMPQIDEKQTMEAIGNGFNQVMEMDGTEKIDLKGEAKKFAQNQLSNNASSIAQLLSNQVNGLDPAIIELVIAIAVNNDEGIKKATESLSGLLQVDGKLIYSFIVLAMQQIKGDLSEDENSQQRITCVVQAVKQLFRTIVQIDPVIQSVVGDVCKVLIEGDPSPLISLIKGEFPEEAGETINIDPNEEVIKELASLIVKSFARNSKEDIKLRALDFITEGYVKGENGSGYSAVDFMKIVEKLHNGDLSALTDLQCYNGIDETTGLLGMNSAFPILFLLDVFQVSTSLSNEVIVCSMKEIMMKYKLENNSEENKAQIAAEYNTSNQTYTFPEKMFLSLVSFARGNTLDLAEIVKEVNNLQLDSSALQIDDEMMQHFCKLSGSSSQQSLDKVIRKFGMQDGKDAIKDLINFLKKKKSLYVELVKGIRLKSAAIRTYFVYIVELIELLTEFDENRFLWEECEKKVKQYEEWQIYNSAVNQDAVKPPLSDNPKKNSQELIDELISLKKTQSEIEESAYKKYQTKIGDLLQHKIGVKIPVVFKGSIAKVYRHEEFMPSEKIIWEKMILDAFKANQEGSGDEQLKKEDRDLESGNKENENQPFIQGQNNSIRQKMILNNKFAFIEKDPELFLKVLLNFRVPQNAIHQTIVLNAIQCIHNRETKGKWNENDHREDIFKVGYLARYRVFFNGDMNNDCKMRFARGIAYWLGLDQAPFVLLMDLIKGDPAKIFGLTVEKSKLEYNLNSKDANFSILKQLNSQRLETIKKYVRGSEASLAQVFIRWHHQHKIIAVAKETIKQEYQGQFGLSEQFFRMIDTRVQMTANPKNEDESTIQLRQAINSFIRSSLRPQKENIMDQDKFLTPITDEFYSPQIEQMIKDEPKPAEEFGDMNYPNSELITELHDLVSDIPDRLISKILDINCTEKERHLVFRSYLKAGNSQDISNIFLLLNQSANLLFPYKYENGTLTRAASNKVNKQRIQFIGTQVILNASKISNLQKFGVNDMVSMKQQFFRFMEEYANIDVKDPEKLYSYTNGDEENLISIFYRNGFLDDASTWLLGPLFDTFKQKLSPPTGKEYHPALEALMKNLMGIILGKITNDQSLMRIAIKELFKSKSVDANFLHGFVALMQNDHTQKGQIEIVAKELGFDGALMINILMISDSKNKGIFNTILTLVKDICPSEQATIMAAYASLVRGDFTQVKAVLTKLEIPKSLHKHAEAVLALSQPDPTAIEEHMPSIKEILKTGEVDLIKNFVSLLKGRPGKIVDKLSITVPMDKQYIKSIYLIMYNGNKLRNLNESQKEEKEKILYQMQDEIKCFSTQCLANSELPEVTKANMSRAISLVIQTCWKSQRAAEELVESLKISKASLTSDKFEDPVGLLMEGIEEIDDTLSAEARNTISNKKLVLRILQDEVLPYLLQKMQKGKKPVKGGKGKKSVGKENFIKNMKQIFDEFIQDEERIKEKKLLLNKATKLELHEMAKIVGCTQYYTRSYGMHQPLFTCSNCKYSKDDDPMICLPCAILNHLQDKPKLNQIDLSRPVDQLRCKNLIYNQPKCSEKQKEIEDLYWSKDYKDWLYNYKSKVPIAEKLELKSGQFSDVALKREDFINQIIYCDSIQLDKYDLDEHLEKLIGSSKDIAKKPQNLIDSRLGRKYTLFESIILMSRGILTMPMKYFITMKGKLQLIGQ</sequence>
<feature type="region of interest" description="Disordered" evidence="1">
    <location>
        <begin position="1"/>
        <end position="44"/>
    </location>
</feature>
<evidence type="ECO:0000256" key="1">
    <source>
        <dbReference type="SAM" id="MobiDB-lite"/>
    </source>
</evidence>
<reference evidence="3" key="1">
    <citation type="submission" date="2019-06" db="EMBL/GenBank/DDBJ databases">
        <authorList>
            <person name="Zheng W."/>
        </authorList>
    </citation>
    <scope>NUCLEOTIDE SEQUENCE</scope>
    <source>
        <strain evidence="3">QDHG01</strain>
    </source>
</reference>
<keyword evidence="2" id="KW-0812">Transmembrane</keyword>
<comment type="caution">
    <text evidence="3">The sequence shown here is derived from an EMBL/GenBank/DDBJ whole genome shotgun (WGS) entry which is preliminary data.</text>
</comment>
<feature type="transmembrane region" description="Helical" evidence="2">
    <location>
        <begin position="669"/>
        <end position="693"/>
    </location>
</feature>
<feature type="transmembrane region" description="Helical" evidence="2">
    <location>
        <begin position="1075"/>
        <end position="1100"/>
    </location>
</feature>
<protein>
    <submittedName>
        <fullName evidence="3">Uncharacterized protein</fullName>
    </submittedName>
</protein>
<dbReference type="EMBL" id="RRYP01000021">
    <property type="protein sequence ID" value="TNV88226.1"/>
    <property type="molecule type" value="Genomic_DNA"/>
</dbReference>
<keyword evidence="2" id="KW-1133">Transmembrane helix</keyword>